<keyword evidence="2" id="KW-0547">Nucleotide-binding</keyword>
<dbReference type="AlphaFoldDB" id="A0A6M9PVL0"/>
<organism evidence="6 7">
    <name type="scientific">Polynucleobacter antarcticus</name>
    <dbReference type="NCBI Taxonomy" id="1743162"/>
    <lineage>
        <taxon>Bacteria</taxon>
        <taxon>Pseudomonadati</taxon>
        <taxon>Pseudomonadota</taxon>
        <taxon>Betaproteobacteria</taxon>
        <taxon>Burkholderiales</taxon>
        <taxon>Burkholderiaceae</taxon>
        <taxon>Polynucleobacter</taxon>
    </lineage>
</organism>
<dbReference type="PANTHER" id="PTHR42759">
    <property type="entry name" value="MOXR FAMILY PROTEIN"/>
    <property type="match status" value="1"/>
</dbReference>
<evidence type="ECO:0000256" key="2">
    <source>
        <dbReference type="ARBA" id="ARBA00022741"/>
    </source>
</evidence>
<evidence type="ECO:0000313" key="7">
    <source>
        <dbReference type="Proteomes" id="UP000500806"/>
    </source>
</evidence>
<proteinExistence type="inferred from homology"/>
<protein>
    <submittedName>
        <fullName evidence="6">Cobaltochelatase subunit CobS</fullName>
    </submittedName>
</protein>
<dbReference type="InterPro" id="IPR013615">
    <property type="entry name" value="CbbQ_C"/>
</dbReference>
<evidence type="ECO:0000256" key="3">
    <source>
        <dbReference type="ARBA" id="ARBA00022840"/>
    </source>
</evidence>
<keyword evidence="7" id="KW-1185">Reference proteome</keyword>
<feature type="domain" description="ATPase dynein-related AAA" evidence="4">
    <location>
        <begin position="73"/>
        <end position="196"/>
    </location>
</feature>
<comment type="similarity">
    <text evidence="1">Belongs to the CbbQ/NirQ/NorQ/GpvN family.</text>
</comment>
<dbReference type="InterPro" id="IPR027417">
    <property type="entry name" value="P-loop_NTPase"/>
</dbReference>
<sequence length="328" mass="36897">MAESPSSSDLSCFQPDQMVTLHSAFPECKGFADFSIPSFSNASDLVPESDPAYQLNPEASLSILAGFAYNRRVMLQGMHGTGKSTHIEQVAARLNWPCLRINLDGQITRMDLIGKDMIAIEDGKQITRFQEGLIPWSLQRPIALILDEYDAGQPDVMFVIQRMLEREGRLTLLDQNRVIKPHSAFRIFATSNTVGLGNWNGLYQGTQLLNHGQMDRWDIVAALDYLEPIEEQKILLAKVPELSSEQSGQMIALANLTRKGFEAGDLSTLMSTRTLITWGENWRIFKDLQLAFTLAFLNKCETEEKALVAEYFQRCFSSELYLKQSSTS</sequence>
<reference evidence="6 7" key="1">
    <citation type="submission" date="2018-04" db="EMBL/GenBank/DDBJ databases">
        <title>Polynucleobacter sp. LimPoW16 genome.</title>
        <authorList>
            <person name="Hahn M.W."/>
        </authorList>
    </citation>
    <scope>NUCLEOTIDE SEQUENCE [LARGE SCALE GENOMIC DNA]</scope>
    <source>
        <strain evidence="6 7">LimPoW16</strain>
    </source>
</reference>
<dbReference type="Gene3D" id="3.40.50.300">
    <property type="entry name" value="P-loop containing nucleotide triphosphate hydrolases"/>
    <property type="match status" value="1"/>
</dbReference>
<dbReference type="PANTHER" id="PTHR42759:SF1">
    <property type="entry name" value="MAGNESIUM-CHELATASE SUBUNIT CHLD"/>
    <property type="match status" value="1"/>
</dbReference>
<dbReference type="Pfam" id="PF08406">
    <property type="entry name" value="CbbQ_C"/>
    <property type="match status" value="1"/>
</dbReference>
<evidence type="ECO:0000259" key="5">
    <source>
        <dbReference type="Pfam" id="PF08406"/>
    </source>
</evidence>
<gene>
    <name evidence="6" type="ORF">DCO16_07865</name>
</gene>
<dbReference type="Proteomes" id="UP000500806">
    <property type="component" value="Chromosome"/>
</dbReference>
<keyword evidence="3" id="KW-0067">ATP-binding</keyword>
<accession>A0A6M9PVL0</accession>
<dbReference type="Pfam" id="PF07728">
    <property type="entry name" value="AAA_5"/>
    <property type="match status" value="1"/>
</dbReference>
<dbReference type="KEGG" id="pani:DCO16_07865"/>
<evidence type="ECO:0000259" key="4">
    <source>
        <dbReference type="Pfam" id="PF07728"/>
    </source>
</evidence>
<evidence type="ECO:0000313" key="6">
    <source>
        <dbReference type="EMBL" id="QKM62977.1"/>
    </source>
</evidence>
<dbReference type="EMBL" id="CP028941">
    <property type="protein sequence ID" value="QKM62977.1"/>
    <property type="molecule type" value="Genomic_DNA"/>
</dbReference>
<feature type="domain" description="CbbQ/NirQ/NorQ C-terminal" evidence="5">
    <location>
        <begin position="231"/>
        <end position="300"/>
    </location>
</feature>
<dbReference type="SUPFAM" id="SSF52540">
    <property type="entry name" value="P-loop containing nucleoside triphosphate hydrolases"/>
    <property type="match status" value="1"/>
</dbReference>
<dbReference type="GO" id="GO:0005524">
    <property type="term" value="F:ATP binding"/>
    <property type="evidence" value="ECO:0007669"/>
    <property type="project" value="UniProtKB-KW"/>
</dbReference>
<dbReference type="GO" id="GO:0016887">
    <property type="term" value="F:ATP hydrolysis activity"/>
    <property type="evidence" value="ECO:0007669"/>
    <property type="project" value="InterPro"/>
</dbReference>
<name>A0A6M9PVL0_9BURK</name>
<dbReference type="InterPro" id="IPR011704">
    <property type="entry name" value="ATPase_dyneun-rel_AAA"/>
</dbReference>
<evidence type="ECO:0000256" key="1">
    <source>
        <dbReference type="ARBA" id="ARBA00009417"/>
    </source>
</evidence>
<dbReference type="InterPro" id="IPR050764">
    <property type="entry name" value="CbbQ/NirQ/NorQ/GpvN"/>
</dbReference>